<keyword evidence="8" id="KW-1185">Reference proteome</keyword>
<dbReference type="InterPro" id="IPR009057">
    <property type="entry name" value="Homeodomain-like_sf"/>
</dbReference>
<reference evidence="7 8" key="1">
    <citation type="submission" date="2021-02" db="EMBL/GenBank/DDBJ databases">
        <authorList>
            <person name="Lee D.-H."/>
        </authorList>
    </citation>
    <scope>NUCLEOTIDE SEQUENCE [LARGE SCALE GENOMIC DNA]</scope>
    <source>
        <strain evidence="7 8">UL073</strain>
    </source>
</reference>
<dbReference type="EMBL" id="JAFEUP010000003">
    <property type="protein sequence ID" value="MBM7061269.1"/>
    <property type="molecule type" value="Genomic_DNA"/>
</dbReference>
<sequence length="221" mass="24709">MNSGFGKPGRPGASDAEPRPKPRKRPTQARARFTVEAIYEGFVRIWRRDGWERLTTRAVALETGVAVGTLYEYFPSKEALLSGYIRHCIEAMLARLDAEAVQPSTLSWRERLHRLVQISGDQQASQPLFDAGIGVLEQAVAEPKHHQRAFEELAGKWREVLGACHDLPQPAAAQLAEPLFLLFWGGRRYCVPLRLSAAQIAAWLDEAERTLEARLAALDVN</sequence>
<evidence type="ECO:0000313" key="8">
    <source>
        <dbReference type="Proteomes" id="UP000717995"/>
    </source>
</evidence>
<keyword evidence="1" id="KW-0805">Transcription regulation</keyword>
<evidence type="ECO:0000256" key="3">
    <source>
        <dbReference type="ARBA" id="ARBA00023163"/>
    </source>
</evidence>
<organism evidence="7 8">
    <name type="scientific">Zestomonas insulae</name>
    <dbReference type="NCBI Taxonomy" id="2809017"/>
    <lineage>
        <taxon>Bacteria</taxon>
        <taxon>Pseudomonadati</taxon>
        <taxon>Pseudomonadota</taxon>
        <taxon>Gammaproteobacteria</taxon>
        <taxon>Pseudomonadales</taxon>
        <taxon>Pseudomonadaceae</taxon>
        <taxon>Zestomonas</taxon>
    </lineage>
</organism>
<dbReference type="InterPro" id="IPR001647">
    <property type="entry name" value="HTH_TetR"/>
</dbReference>
<dbReference type="Pfam" id="PF00440">
    <property type="entry name" value="TetR_N"/>
    <property type="match status" value="1"/>
</dbReference>
<proteinExistence type="predicted"/>
<dbReference type="RefSeq" id="WP_205348458.1">
    <property type="nucleotide sequence ID" value="NZ_JAFEUP010000003.1"/>
</dbReference>
<dbReference type="SUPFAM" id="SSF46689">
    <property type="entry name" value="Homeodomain-like"/>
    <property type="match status" value="1"/>
</dbReference>
<dbReference type="PANTHER" id="PTHR30055:SF234">
    <property type="entry name" value="HTH-TYPE TRANSCRIPTIONAL REGULATOR BETI"/>
    <property type="match status" value="1"/>
</dbReference>
<accession>A0ABS2IDV1</accession>
<evidence type="ECO:0000256" key="1">
    <source>
        <dbReference type="ARBA" id="ARBA00023015"/>
    </source>
</evidence>
<dbReference type="Gene3D" id="1.10.357.10">
    <property type="entry name" value="Tetracycline Repressor, domain 2"/>
    <property type="match status" value="1"/>
</dbReference>
<comment type="caution">
    <text evidence="7">The sequence shown here is derived from an EMBL/GenBank/DDBJ whole genome shotgun (WGS) entry which is preliminary data.</text>
</comment>
<keyword evidence="3" id="KW-0804">Transcription</keyword>
<feature type="region of interest" description="Disordered" evidence="5">
    <location>
        <begin position="1"/>
        <end position="28"/>
    </location>
</feature>
<keyword evidence="2 4" id="KW-0238">DNA-binding</keyword>
<dbReference type="PANTHER" id="PTHR30055">
    <property type="entry name" value="HTH-TYPE TRANSCRIPTIONAL REGULATOR RUTR"/>
    <property type="match status" value="1"/>
</dbReference>
<evidence type="ECO:0000313" key="7">
    <source>
        <dbReference type="EMBL" id="MBM7061269.1"/>
    </source>
</evidence>
<feature type="DNA-binding region" description="H-T-H motif" evidence="4">
    <location>
        <begin position="55"/>
        <end position="74"/>
    </location>
</feature>
<gene>
    <name evidence="7" type="ORF">JQX08_11185</name>
</gene>
<dbReference type="Proteomes" id="UP000717995">
    <property type="component" value="Unassembled WGS sequence"/>
</dbReference>
<evidence type="ECO:0000256" key="4">
    <source>
        <dbReference type="PROSITE-ProRule" id="PRU00335"/>
    </source>
</evidence>
<evidence type="ECO:0000256" key="2">
    <source>
        <dbReference type="ARBA" id="ARBA00023125"/>
    </source>
</evidence>
<name>A0ABS2IDV1_9GAMM</name>
<protein>
    <submittedName>
        <fullName evidence="7">TetR/AcrR family transcriptional regulator</fullName>
    </submittedName>
</protein>
<dbReference type="InterPro" id="IPR050109">
    <property type="entry name" value="HTH-type_TetR-like_transc_reg"/>
</dbReference>
<evidence type="ECO:0000259" key="6">
    <source>
        <dbReference type="PROSITE" id="PS50977"/>
    </source>
</evidence>
<evidence type="ECO:0000256" key="5">
    <source>
        <dbReference type="SAM" id="MobiDB-lite"/>
    </source>
</evidence>
<feature type="domain" description="HTH tetR-type" evidence="6">
    <location>
        <begin position="32"/>
        <end position="92"/>
    </location>
</feature>
<dbReference type="PROSITE" id="PS50977">
    <property type="entry name" value="HTH_TETR_2"/>
    <property type="match status" value="1"/>
</dbReference>